<accession>A0A382E7S8</accession>
<dbReference type="AlphaFoldDB" id="A0A382E7S8"/>
<sequence length="84" mass="9169">MDEKMMKALVSAGAIKKINIIGNGCRFHIEANTPNGAITAETNKGKIKTWVTLDAAAKWVRSIGIGTANINLAHWQPAQRELRI</sequence>
<dbReference type="EMBL" id="UINC01043024">
    <property type="protein sequence ID" value="SVB46449.1"/>
    <property type="molecule type" value="Genomic_DNA"/>
</dbReference>
<organism evidence="1">
    <name type="scientific">marine metagenome</name>
    <dbReference type="NCBI Taxonomy" id="408172"/>
    <lineage>
        <taxon>unclassified sequences</taxon>
        <taxon>metagenomes</taxon>
        <taxon>ecological metagenomes</taxon>
    </lineage>
</organism>
<reference evidence="1" key="1">
    <citation type="submission" date="2018-05" db="EMBL/GenBank/DDBJ databases">
        <authorList>
            <person name="Lanie J.A."/>
            <person name="Ng W.-L."/>
            <person name="Kazmierczak K.M."/>
            <person name="Andrzejewski T.M."/>
            <person name="Davidsen T.M."/>
            <person name="Wayne K.J."/>
            <person name="Tettelin H."/>
            <person name="Glass J.I."/>
            <person name="Rusch D."/>
            <person name="Podicherti R."/>
            <person name="Tsui H.-C.T."/>
            <person name="Winkler M.E."/>
        </authorList>
    </citation>
    <scope>NUCLEOTIDE SEQUENCE</scope>
</reference>
<gene>
    <name evidence="1" type="ORF">METZ01_LOCUS199303</name>
</gene>
<proteinExistence type="predicted"/>
<name>A0A382E7S8_9ZZZZ</name>
<evidence type="ECO:0000313" key="1">
    <source>
        <dbReference type="EMBL" id="SVB46449.1"/>
    </source>
</evidence>
<protein>
    <submittedName>
        <fullName evidence="1">Uncharacterized protein</fullName>
    </submittedName>
</protein>